<feature type="transmembrane region" description="Helical" evidence="7">
    <location>
        <begin position="510"/>
        <end position="529"/>
    </location>
</feature>
<feature type="transmembrane region" description="Helical" evidence="7">
    <location>
        <begin position="541"/>
        <end position="562"/>
    </location>
</feature>
<gene>
    <name evidence="8" type="ORF">Drose_25490</name>
</gene>
<keyword evidence="4 7" id="KW-1133">Transmembrane helix</keyword>
<evidence type="ECO:0008006" key="10">
    <source>
        <dbReference type="Google" id="ProtNLM"/>
    </source>
</evidence>
<accession>A0ABY5YYU0</accession>
<evidence type="ECO:0000256" key="3">
    <source>
        <dbReference type="ARBA" id="ARBA00022692"/>
    </source>
</evidence>
<proteinExistence type="predicted"/>
<dbReference type="Proteomes" id="UP001058271">
    <property type="component" value="Chromosome"/>
</dbReference>
<feature type="transmembrane region" description="Helical" evidence="7">
    <location>
        <begin position="170"/>
        <end position="190"/>
    </location>
</feature>
<feature type="transmembrane region" description="Helical" evidence="7">
    <location>
        <begin position="681"/>
        <end position="698"/>
    </location>
</feature>
<feature type="transmembrane region" description="Helical" evidence="7">
    <location>
        <begin position="116"/>
        <end position="137"/>
    </location>
</feature>
<reference evidence="8" key="1">
    <citation type="submission" date="2021-04" db="EMBL/GenBank/DDBJ databases">
        <title>Biosynthetic gene clusters of Dactylosporangioum roseum.</title>
        <authorList>
            <person name="Hartkoorn R.C."/>
            <person name="Beaudoing E."/>
            <person name="Hot D."/>
            <person name="Moureu S."/>
        </authorList>
    </citation>
    <scope>NUCLEOTIDE SEQUENCE</scope>
    <source>
        <strain evidence="8">NRRL B-16295</strain>
    </source>
</reference>
<organism evidence="8 9">
    <name type="scientific">Dactylosporangium roseum</name>
    <dbReference type="NCBI Taxonomy" id="47989"/>
    <lineage>
        <taxon>Bacteria</taxon>
        <taxon>Bacillati</taxon>
        <taxon>Actinomycetota</taxon>
        <taxon>Actinomycetes</taxon>
        <taxon>Micromonosporales</taxon>
        <taxon>Micromonosporaceae</taxon>
        <taxon>Dactylosporangium</taxon>
    </lineage>
</organism>
<feature type="transmembrane region" description="Helical" evidence="7">
    <location>
        <begin position="253"/>
        <end position="272"/>
    </location>
</feature>
<name>A0ABY5YYU0_9ACTN</name>
<feature type="transmembrane region" description="Helical" evidence="7">
    <location>
        <begin position="38"/>
        <end position="61"/>
    </location>
</feature>
<keyword evidence="2" id="KW-1003">Cell membrane</keyword>
<comment type="subcellular location">
    <subcellularLocation>
        <location evidence="1">Cell membrane</location>
        <topology evidence="1">Multi-pass membrane protein</topology>
    </subcellularLocation>
</comment>
<evidence type="ECO:0000313" key="8">
    <source>
        <dbReference type="EMBL" id="UWZ34564.1"/>
    </source>
</evidence>
<evidence type="ECO:0000313" key="9">
    <source>
        <dbReference type="Proteomes" id="UP001058271"/>
    </source>
</evidence>
<feature type="region of interest" description="Disordered" evidence="6">
    <location>
        <begin position="1"/>
        <end position="28"/>
    </location>
</feature>
<dbReference type="CDD" id="cd06580">
    <property type="entry name" value="TM_PBP1_transp_TpRbsC_like"/>
    <property type="match status" value="2"/>
</dbReference>
<feature type="transmembrane region" description="Helical" evidence="7">
    <location>
        <begin position="382"/>
        <end position="404"/>
    </location>
</feature>
<feature type="transmembrane region" description="Helical" evidence="7">
    <location>
        <begin position="301"/>
        <end position="321"/>
    </location>
</feature>
<feature type="transmembrane region" description="Helical" evidence="7">
    <location>
        <begin position="623"/>
        <end position="641"/>
    </location>
</feature>
<feature type="transmembrane region" description="Helical" evidence="7">
    <location>
        <begin position="597"/>
        <end position="616"/>
    </location>
</feature>
<feature type="transmembrane region" description="Helical" evidence="7">
    <location>
        <begin position="574"/>
        <end position="591"/>
    </location>
</feature>
<feature type="transmembrane region" description="Helical" evidence="7">
    <location>
        <begin position="732"/>
        <end position="753"/>
    </location>
</feature>
<sequence>MTMVKEGDKPGGGAQPPESGAGAPTPDRSWSLRPRFDFDSWIVTGVAIVLALLLGGVLIAFGDEAVREDAKYFFASPGRFFSDAWTAVSEAYSALFAGAVYDPQPGGGLKEAFKPLAYTIFAATPLICAGLGMALAFRVGLFNIGGEGQVTVGAFAAGFVGFAVDLPVLLHLVVAIAAGVAAGGLWGFIAGFLKARTGAHEVITTIMLNFVALLGVQMLLQQDGIRDPQTPQVSRVVEESARLPRLAGGGLPIDLGIILALLAAILVSWLFSRTALGFRLRMVGANQAAARTAGVGVGRTMSVAMLLSGGLAGLGGMTLALGGATSYQVTPAISSNVGFDALTVALLGRSRVWPTVAAGLLFGALRAGSRTMQAQTGVSIDLVTVIQALIVLFVASPLLVRAIVRLRNRGKATASSGINLSPALVTVRPARVPRHIVAGAIQVSLGLLSIGLLAFSDRSDGTVLLQTALPGALFDPGIIEMTAQPLILVMAGLAVVAGVLRILDAVSGRWCASLAIFGLFGAFMAWAVAGNPSGLNLVSLLQGTIFPAAIPLVFGAMAGIIGERSGVLNIAIEGQLLLGAFCAALAASVVANPWVGVAGGALAGLALGAILATLSIRYFVDQAIIGVVLNVLALGLTSFLYKQLLVPNPTEFNSPSNFERWKVPLLSDLPLVGPVLAEGTLFLYAAFALIAATHFGLFHTRAGLRLRAVGEHPRAADTLGINVQRTRFRATLLGGLIAGVGGSFLIVGAGSAVTFSENMTSGMGYIALATVIFGRWTPKGAVLAALLFGFVTQLQSLLSLAGAPINPNILLMAPYVATLVAVVAFVGHSRAPAADGQPYKVG</sequence>
<dbReference type="Pfam" id="PF02653">
    <property type="entry name" value="BPD_transp_2"/>
    <property type="match status" value="2"/>
</dbReference>
<feature type="transmembrane region" description="Helical" evidence="7">
    <location>
        <begin position="809"/>
        <end position="827"/>
    </location>
</feature>
<keyword evidence="5 7" id="KW-0472">Membrane</keyword>
<dbReference type="InterPro" id="IPR001851">
    <property type="entry name" value="ABC_transp_permease"/>
</dbReference>
<feature type="transmembrane region" description="Helical" evidence="7">
    <location>
        <begin position="144"/>
        <end position="164"/>
    </location>
</feature>
<evidence type="ECO:0000256" key="7">
    <source>
        <dbReference type="SAM" id="Phobius"/>
    </source>
</evidence>
<feature type="transmembrane region" description="Helical" evidence="7">
    <location>
        <begin position="436"/>
        <end position="455"/>
    </location>
</feature>
<dbReference type="PANTHER" id="PTHR47089:SF1">
    <property type="entry name" value="GUANOSINE ABC TRANSPORTER PERMEASE PROTEIN NUPP"/>
    <property type="match status" value="1"/>
</dbReference>
<evidence type="ECO:0000256" key="5">
    <source>
        <dbReference type="ARBA" id="ARBA00023136"/>
    </source>
</evidence>
<evidence type="ECO:0000256" key="2">
    <source>
        <dbReference type="ARBA" id="ARBA00022475"/>
    </source>
</evidence>
<dbReference type="EMBL" id="CP073721">
    <property type="protein sequence ID" value="UWZ34564.1"/>
    <property type="molecule type" value="Genomic_DNA"/>
</dbReference>
<evidence type="ECO:0000256" key="4">
    <source>
        <dbReference type="ARBA" id="ARBA00022989"/>
    </source>
</evidence>
<protein>
    <recommendedName>
        <fullName evidence="10">ABC transporter permease</fullName>
    </recommendedName>
</protein>
<feature type="transmembrane region" description="Helical" evidence="7">
    <location>
        <begin position="202"/>
        <end position="220"/>
    </location>
</feature>
<feature type="transmembrane region" description="Helical" evidence="7">
    <location>
        <begin position="483"/>
        <end position="503"/>
    </location>
</feature>
<evidence type="ECO:0000256" key="6">
    <source>
        <dbReference type="SAM" id="MobiDB-lite"/>
    </source>
</evidence>
<dbReference type="PANTHER" id="PTHR47089">
    <property type="entry name" value="ABC TRANSPORTER, PERMEASE PROTEIN"/>
    <property type="match status" value="1"/>
</dbReference>
<feature type="transmembrane region" description="Helical" evidence="7">
    <location>
        <begin position="783"/>
        <end position="803"/>
    </location>
</feature>
<keyword evidence="9" id="KW-1185">Reference proteome</keyword>
<keyword evidence="3 7" id="KW-0812">Transmembrane</keyword>
<evidence type="ECO:0000256" key="1">
    <source>
        <dbReference type="ARBA" id="ARBA00004651"/>
    </source>
</evidence>